<dbReference type="Proteomes" id="UP000515292">
    <property type="component" value="Chromosome"/>
</dbReference>
<feature type="domain" description="PIN" evidence="1">
    <location>
        <begin position="5"/>
        <end position="130"/>
    </location>
</feature>
<protein>
    <recommendedName>
        <fullName evidence="1">PIN domain-containing protein</fullName>
    </recommendedName>
</protein>
<proteinExistence type="predicted"/>
<dbReference type="KEGG" id="sand:H3309_03385"/>
<dbReference type="InterPro" id="IPR002716">
    <property type="entry name" value="PIN_dom"/>
</dbReference>
<organism evidence="2 3">
    <name type="scientific">Sandaracinobacteroides saxicola</name>
    <dbReference type="NCBI Taxonomy" id="2759707"/>
    <lineage>
        <taxon>Bacteria</taxon>
        <taxon>Pseudomonadati</taxon>
        <taxon>Pseudomonadota</taxon>
        <taxon>Alphaproteobacteria</taxon>
        <taxon>Sphingomonadales</taxon>
        <taxon>Sphingosinicellaceae</taxon>
        <taxon>Sandaracinobacteroides</taxon>
    </lineage>
</organism>
<gene>
    <name evidence="2" type="ORF">H3309_03385</name>
</gene>
<evidence type="ECO:0000259" key="1">
    <source>
        <dbReference type="Pfam" id="PF10130"/>
    </source>
</evidence>
<evidence type="ECO:0000313" key="2">
    <source>
        <dbReference type="EMBL" id="QMW23555.1"/>
    </source>
</evidence>
<dbReference type="RefSeq" id="WP_182297378.1">
    <property type="nucleotide sequence ID" value="NZ_CP059851.1"/>
</dbReference>
<reference evidence="2 3" key="1">
    <citation type="submission" date="2020-07" db="EMBL/GenBank/DDBJ databases">
        <title>Complete genome sequence for Sandaracinobacter sp. M6.</title>
        <authorList>
            <person name="Tang Y."/>
            <person name="Liu Q."/>
            <person name="Guo Z."/>
            <person name="Lei P."/>
            <person name="Huang B."/>
        </authorList>
    </citation>
    <scope>NUCLEOTIDE SEQUENCE [LARGE SCALE GENOMIC DNA]</scope>
    <source>
        <strain evidence="2 3">M6</strain>
    </source>
</reference>
<sequence>MSDLIIDANILLGSLFGTSMRMLRDLNDRGFALTTPAAQAEEVATVVPHVARHKAVPMPNPSILWSLVSVTGQEDYASFQTQAMARLVGCARDKDWPLLALAMAFNAPVMTRDRDLFGTGIVTWLPENIRYAEPETV</sequence>
<name>A0A7G5IJL3_9SPHN</name>
<dbReference type="Pfam" id="PF10130">
    <property type="entry name" value="PIN_2"/>
    <property type="match status" value="1"/>
</dbReference>
<dbReference type="EMBL" id="CP059851">
    <property type="protein sequence ID" value="QMW23555.1"/>
    <property type="molecule type" value="Genomic_DNA"/>
</dbReference>
<evidence type="ECO:0000313" key="3">
    <source>
        <dbReference type="Proteomes" id="UP000515292"/>
    </source>
</evidence>
<dbReference type="SUPFAM" id="SSF88723">
    <property type="entry name" value="PIN domain-like"/>
    <property type="match status" value="1"/>
</dbReference>
<dbReference type="AlphaFoldDB" id="A0A7G5IJL3"/>
<keyword evidence="3" id="KW-1185">Reference proteome</keyword>
<accession>A0A7G5IJL3</accession>
<dbReference type="InterPro" id="IPR029060">
    <property type="entry name" value="PIN-like_dom_sf"/>
</dbReference>